<dbReference type="InterPro" id="IPR009758">
    <property type="entry name" value="DUF1326"/>
</dbReference>
<protein>
    <recommendedName>
        <fullName evidence="3">DUF1326 domain-containing protein</fullName>
    </recommendedName>
</protein>
<comment type="caution">
    <text evidence="1">The sequence shown here is derived from an EMBL/GenBank/DDBJ whole genome shotgun (WGS) entry which is preliminary data.</text>
</comment>
<dbReference type="InterPro" id="IPR014581">
    <property type="entry name" value="UCP033303"/>
</dbReference>
<dbReference type="RefSeq" id="WP_055970417.1">
    <property type="nucleotide sequence ID" value="NZ_BAABEG010000001.1"/>
</dbReference>
<evidence type="ECO:0008006" key="3">
    <source>
        <dbReference type="Google" id="ProtNLM"/>
    </source>
</evidence>
<dbReference type="Proteomes" id="UP000536262">
    <property type="component" value="Unassembled WGS sequence"/>
</dbReference>
<dbReference type="AlphaFoldDB" id="A0A7X0F8K3"/>
<organism evidence="1 2">
    <name type="scientific">Aminobacter aganoensis</name>
    <dbReference type="NCBI Taxonomy" id="83264"/>
    <lineage>
        <taxon>Bacteria</taxon>
        <taxon>Pseudomonadati</taxon>
        <taxon>Pseudomonadota</taxon>
        <taxon>Alphaproteobacteria</taxon>
        <taxon>Hyphomicrobiales</taxon>
        <taxon>Phyllobacteriaceae</taxon>
        <taxon>Aminobacter</taxon>
    </lineage>
</organism>
<evidence type="ECO:0000313" key="1">
    <source>
        <dbReference type="EMBL" id="MBB6354964.1"/>
    </source>
</evidence>
<sequence>MSAVKWTLKGREFLHCNCAYGCPCQFNALPTQGHCCAIGAIDIEQGHHGTTKLDGLRIAMIVDWPGAIHHGHGQVVAIVDERATPEQREALLRIMTGEDTEPGATFFQVFSTTFEKVHDPVFARIDIQVDIDGRTARVDIPGVMEARGEPILNPVTSQAHRARINLPNGFEYTVAEVGRGWVKTSGAIELDLNDSHAHFARMHMTESGVVRPTQ</sequence>
<name>A0A7X0F8K3_9HYPH</name>
<proteinExistence type="predicted"/>
<gene>
    <name evidence="1" type="ORF">GGR00_002760</name>
</gene>
<accession>A0A7X0F8K3</accession>
<evidence type="ECO:0000313" key="2">
    <source>
        <dbReference type="Proteomes" id="UP000536262"/>
    </source>
</evidence>
<dbReference type="PIRSF" id="PIRSF033303">
    <property type="entry name" value="UCP033303"/>
    <property type="match status" value="1"/>
</dbReference>
<reference evidence="1 2" key="1">
    <citation type="submission" date="2020-08" db="EMBL/GenBank/DDBJ databases">
        <title>Genomic Encyclopedia of Type Strains, Phase IV (KMG-IV): sequencing the most valuable type-strain genomes for metagenomic binning, comparative biology and taxonomic classification.</title>
        <authorList>
            <person name="Goeker M."/>
        </authorList>
    </citation>
    <scope>NUCLEOTIDE SEQUENCE [LARGE SCALE GENOMIC DNA]</scope>
    <source>
        <strain evidence="1 2">DSM 7051</strain>
    </source>
</reference>
<keyword evidence="2" id="KW-1185">Reference proteome</keyword>
<dbReference type="EMBL" id="JACHOU010000005">
    <property type="protein sequence ID" value="MBB6354964.1"/>
    <property type="molecule type" value="Genomic_DNA"/>
</dbReference>
<dbReference type="Pfam" id="PF07040">
    <property type="entry name" value="DUF1326"/>
    <property type="match status" value="1"/>
</dbReference>